<name>A0A0C3JTA9_PISTI</name>
<sequence length="179" mass="19987">MDELAAARVQLVRPEENERKLVEKLSVPPLVQRLPVELLSSIFHLALGGTNPSRKGILAPVSRLCLAREHLRKSREALLDITLQCGVSFASYSTIGEGLELLVPYGNRWRSLSLYTSSRACPCRSILDRIGSIEILSLKSVKLNLRAYSFVAFGAQGLVFHHWIGKFEPVDLNDKARYS</sequence>
<evidence type="ECO:0000313" key="2">
    <source>
        <dbReference type="Proteomes" id="UP000054217"/>
    </source>
</evidence>
<dbReference type="AlphaFoldDB" id="A0A0C3JTA9"/>
<reference evidence="1 2" key="1">
    <citation type="submission" date="2014-04" db="EMBL/GenBank/DDBJ databases">
        <authorList>
            <consortium name="DOE Joint Genome Institute"/>
            <person name="Kuo A."/>
            <person name="Kohler A."/>
            <person name="Costa M.D."/>
            <person name="Nagy L.G."/>
            <person name="Floudas D."/>
            <person name="Copeland A."/>
            <person name="Barry K.W."/>
            <person name="Cichocki N."/>
            <person name="Veneault-Fourrey C."/>
            <person name="LaButti K."/>
            <person name="Lindquist E.A."/>
            <person name="Lipzen A."/>
            <person name="Lundell T."/>
            <person name="Morin E."/>
            <person name="Murat C."/>
            <person name="Sun H."/>
            <person name="Tunlid A."/>
            <person name="Henrissat B."/>
            <person name="Grigoriev I.V."/>
            <person name="Hibbett D.S."/>
            <person name="Martin F."/>
            <person name="Nordberg H.P."/>
            <person name="Cantor M.N."/>
            <person name="Hua S.X."/>
        </authorList>
    </citation>
    <scope>NUCLEOTIDE SEQUENCE [LARGE SCALE GENOMIC DNA]</scope>
    <source>
        <strain evidence="1 2">Marx 270</strain>
    </source>
</reference>
<dbReference type="HOGENOM" id="CLU_1366743_0_0_1"/>
<accession>A0A0C3JTA9</accession>
<gene>
    <name evidence="1" type="ORF">M404DRAFT_29381</name>
</gene>
<keyword evidence="2" id="KW-1185">Reference proteome</keyword>
<reference evidence="2" key="2">
    <citation type="submission" date="2015-01" db="EMBL/GenBank/DDBJ databases">
        <title>Evolutionary Origins and Diversification of the Mycorrhizal Mutualists.</title>
        <authorList>
            <consortium name="DOE Joint Genome Institute"/>
            <consortium name="Mycorrhizal Genomics Consortium"/>
            <person name="Kohler A."/>
            <person name="Kuo A."/>
            <person name="Nagy L.G."/>
            <person name="Floudas D."/>
            <person name="Copeland A."/>
            <person name="Barry K.W."/>
            <person name="Cichocki N."/>
            <person name="Veneault-Fourrey C."/>
            <person name="LaButti K."/>
            <person name="Lindquist E.A."/>
            <person name="Lipzen A."/>
            <person name="Lundell T."/>
            <person name="Morin E."/>
            <person name="Murat C."/>
            <person name="Riley R."/>
            <person name="Ohm R."/>
            <person name="Sun H."/>
            <person name="Tunlid A."/>
            <person name="Henrissat B."/>
            <person name="Grigoriev I.V."/>
            <person name="Hibbett D.S."/>
            <person name="Martin F."/>
        </authorList>
    </citation>
    <scope>NUCLEOTIDE SEQUENCE [LARGE SCALE GENOMIC DNA]</scope>
    <source>
        <strain evidence="2">Marx 270</strain>
    </source>
</reference>
<dbReference type="Proteomes" id="UP000054217">
    <property type="component" value="Unassembled WGS sequence"/>
</dbReference>
<dbReference type="EMBL" id="KN831994">
    <property type="protein sequence ID" value="KIO00727.1"/>
    <property type="molecule type" value="Genomic_DNA"/>
</dbReference>
<dbReference type="OrthoDB" id="2641965at2759"/>
<proteinExistence type="predicted"/>
<organism evidence="1 2">
    <name type="scientific">Pisolithus tinctorius Marx 270</name>
    <dbReference type="NCBI Taxonomy" id="870435"/>
    <lineage>
        <taxon>Eukaryota</taxon>
        <taxon>Fungi</taxon>
        <taxon>Dikarya</taxon>
        <taxon>Basidiomycota</taxon>
        <taxon>Agaricomycotina</taxon>
        <taxon>Agaricomycetes</taxon>
        <taxon>Agaricomycetidae</taxon>
        <taxon>Boletales</taxon>
        <taxon>Sclerodermatineae</taxon>
        <taxon>Pisolithaceae</taxon>
        <taxon>Pisolithus</taxon>
    </lineage>
</organism>
<evidence type="ECO:0000313" key="1">
    <source>
        <dbReference type="EMBL" id="KIO00727.1"/>
    </source>
</evidence>
<dbReference type="InParanoid" id="A0A0C3JTA9"/>
<protein>
    <recommendedName>
        <fullName evidence="3">F-box domain-containing protein</fullName>
    </recommendedName>
</protein>
<evidence type="ECO:0008006" key="3">
    <source>
        <dbReference type="Google" id="ProtNLM"/>
    </source>
</evidence>